<comment type="caution">
    <text evidence="3">The sequence shown here is derived from an EMBL/GenBank/DDBJ whole genome shotgun (WGS) entry which is preliminary data.</text>
</comment>
<feature type="chain" id="PRO_5043764739" description="Neurotransmitter-gated ion-channel ligand-binding domain-containing protein" evidence="1">
    <location>
        <begin position="27"/>
        <end position="131"/>
    </location>
</feature>
<sequence>MWTGKYYEMKIPMVFVLCVFVLKTECNPDAKRLYDDLMSGYNRLIRPVVNNSDTLTVKLGLKLSQLIDVNLRNQIMTTNVWVNQIPRNSSLVKECFNYRAPVVRSLWSHSGRDKAPELNTCTREKETGNWE</sequence>
<dbReference type="InterPro" id="IPR036734">
    <property type="entry name" value="Neur_chan_lig-bd_sf"/>
</dbReference>
<dbReference type="Pfam" id="PF02931">
    <property type="entry name" value="Neur_chan_LBD"/>
    <property type="match status" value="1"/>
</dbReference>
<evidence type="ECO:0000313" key="3">
    <source>
        <dbReference type="EMBL" id="KAG8199970.1"/>
    </source>
</evidence>
<accession>A0AAV6VV39</accession>
<reference evidence="3 4" key="1">
    <citation type="journal article" date="2022" name="Nat. Ecol. Evol.">
        <title>A masculinizing supergene underlies an exaggerated male reproductive morph in a spider.</title>
        <authorList>
            <person name="Hendrickx F."/>
            <person name="De Corte Z."/>
            <person name="Sonet G."/>
            <person name="Van Belleghem S.M."/>
            <person name="Kostlbacher S."/>
            <person name="Vangestel C."/>
        </authorList>
    </citation>
    <scope>NUCLEOTIDE SEQUENCE [LARGE SCALE GENOMIC DNA]</scope>
    <source>
        <strain evidence="3">W744_W776</strain>
    </source>
</reference>
<protein>
    <recommendedName>
        <fullName evidence="2">Neurotransmitter-gated ion-channel ligand-binding domain-containing protein</fullName>
    </recommendedName>
</protein>
<dbReference type="InterPro" id="IPR006202">
    <property type="entry name" value="Neur_chan_lig-bd"/>
</dbReference>
<dbReference type="SUPFAM" id="SSF63712">
    <property type="entry name" value="Nicotinic receptor ligand binding domain-like"/>
    <property type="match status" value="1"/>
</dbReference>
<dbReference type="EMBL" id="JAFNEN010000022">
    <property type="protein sequence ID" value="KAG8199970.1"/>
    <property type="molecule type" value="Genomic_DNA"/>
</dbReference>
<gene>
    <name evidence="3" type="ORF">JTE90_006214</name>
</gene>
<feature type="domain" description="Neurotransmitter-gated ion-channel ligand-binding" evidence="2">
    <location>
        <begin position="31"/>
        <end position="85"/>
    </location>
</feature>
<evidence type="ECO:0000259" key="2">
    <source>
        <dbReference type="Pfam" id="PF02931"/>
    </source>
</evidence>
<evidence type="ECO:0000313" key="4">
    <source>
        <dbReference type="Proteomes" id="UP000827092"/>
    </source>
</evidence>
<dbReference type="AlphaFoldDB" id="A0AAV6VV39"/>
<feature type="signal peptide" evidence="1">
    <location>
        <begin position="1"/>
        <end position="26"/>
    </location>
</feature>
<dbReference type="GO" id="GO:0005230">
    <property type="term" value="F:extracellular ligand-gated monoatomic ion channel activity"/>
    <property type="evidence" value="ECO:0007669"/>
    <property type="project" value="InterPro"/>
</dbReference>
<dbReference type="Gene3D" id="2.70.170.10">
    <property type="entry name" value="Neurotransmitter-gated ion-channel ligand-binding domain"/>
    <property type="match status" value="1"/>
</dbReference>
<keyword evidence="4" id="KW-1185">Reference proteome</keyword>
<evidence type="ECO:0000256" key="1">
    <source>
        <dbReference type="SAM" id="SignalP"/>
    </source>
</evidence>
<organism evidence="3 4">
    <name type="scientific">Oedothorax gibbosus</name>
    <dbReference type="NCBI Taxonomy" id="931172"/>
    <lineage>
        <taxon>Eukaryota</taxon>
        <taxon>Metazoa</taxon>
        <taxon>Ecdysozoa</taxon>
        <taxon>Arthropoda</taxon>
        <taxon>Chelicerata</taxon>
        <taxon>Arachnida</taxon>
        <taxon>Araneae</taxon>
        <taxon>Araneomorphae</taxon>
        <taxon>Entelegynae</taxon>
        <taxon>Araneoidea</taxon>
        <taxon>Linyphiidae</taxon>
        <taxon>Erigoninae</taxon>
        <taxon>Oedothorax</taxon>
    </lineage>
</organism>
<proteinExistence type="predicted"/>
<name>A0AAV6VV39_9ARAC</name>
<dbReference type="Proteomes" id="UP000827092">
    <property type="component" value="Unassembled WGS sequence"/>
</dbReference>
<dbReference type="GO" id="GO:0016020">
    <property type="term" value="C:membrane"/>
    <property type="evidence" value="ECO:0007669"/>
    <property type="project" value="InterPro"/>
</dbReference>
<keyword evidence="1" id="KW-0732">Signal</keyword>